<dbReference type="GO" id="GO:0005730">
    <property type="term" value="C:nucleolus"/>
    <property type="evidence" value="ECO:0007669"/>
    <property type="project" value="TreeGrafter"/>
</dbReference>
<dbReference type="PROSITE" id="PS50059">
    <property type="entry name" value="FKBP_PPIASE"/>
    <property type="match status" value="1"/>
</dbReference>
<gene>
    <name evidence="10" type="ORF">BCR35DRAFT_289438</name>
</gene>
<dbReference type="InterPro" id="IPR023566">
    <property type="entry name" value="PPIase_Fpr3/Fpr4-like"/>
</dbReference>
<dbReference type="FunFam" id="3.10.50.40:FF:000006">
    <property type="entry name" value="Peptidyl-prolyl cis-trans isomerase"/>
    <property type="match status" value="1"/>
</dbReference>
<dbReference type="InterPro" id="IPR001179">
    <property type="entry name" value="PPIase_FKBP_dom"/>
</dbReference>
<dbReference type="OrthoDB" id="1902587at2759"/>
<dbReference type="PANTHER" id="PTHR43811">
    <property type="entry name" value="FKBP-TYPE PEPTIDYL-PROLYL CIS-TRANS ISOMERASE FKPA"/>
    <property type="match status" value="1"/>
</dbReference>
<evidence type="ECO:0000313" key="10">
    <source>
        <dbReference type="EMBL" id="ORY87392.1"/>
    </source>
</evidence>
<feature type="region of interest" description="Disordered" evidence="7">
    <location>
        <begin position="48"/>
        <end position="73"/>
    </location>
</feature>
<protein>
    <recommendedName>
        <fullName evidence="5">FK506-binding protein</fullName>
        <ecNumber evidence="5">5.2.1.8</ecNumber>
    </recommendedName>
</protein>
<dbReference type="FunCoup" id="A0A1Y2FTR4">
    <property type="interactions" value="37"/>
</dbReference>
<feature type="compositionally biased region" description="Low complexity" evidence="7">
    <location>
        <begin position="235"/>
        <end position="249"/>
    </location>
</feature>
<evidence type="ECO:0000259" key="9">
    <source>
        <dbReference type="PROSITE" id="PS50059"/>
    </source>
</evidence>
<evidence type="ECO:0000256" key="5">
    <source>
        <dbReference type="PIRNR" id="PIRNR001473"/>
    </source>
</evidence>
<evidence type="ECO:0000256" key="8">
    <source>
        <dbReference type="SAM" id="SignalP"/>
    </source>
</evidence>
<dbReference type="Gene3D" id="3.10.50.40">
    <property type="match status" value="1"/>
</dbReference>
<sequence>MSLILGLWSIVLQPGQTLSQTTTPAIQITNISFGAEVKGDARSVVSIKYPEFEQGSDDEDESEDEDEEDDSEIKLPKLITKEAVLAILKPNVTEQVSVNISLVEDVEVVEFSVTGPNAVHVVGHYVRQEDFDQDPYSDEEYGSGDEEIDSDEFDEDDSELEGLSGMIGEDSDEEMDEGRFEELKEELKKNAGNSKKRVAEVEAEAPSSAADTAADESTTLSKNQKKKLAKKLKGADGAAAPAPAAAEAPKPAEKAAAPKKEAPKTQTLAGGLIITDAKKGDGPVAKSGKKVGMRYIGKLENGKIFDSNTKGAPLVFTLGRGEVIKGWDMGVAGMAVGGERKLTIPAALAYGKKGTQGIPGNATLIFDVKLVSLK</sequence>
<evidence type="ECO:0000256" key="1">
    <source>
        <dbReference type="ARBA" id="ARBA00000971"/>
    </source>
</evidence>
<feature type="compositionally biased region" description="Basic and acidic residues" evidence="7">
    <location>
        <begin position="250"/>
        <end position="263"/>
    </location>
</feature>
<evidence type="ECO:0000256" key="3">
    <source>
        <dbReference type="ARBA" id="ARBA00023110"/>
    </source>
</evidence>
<dbReference type="PIRSF" id="PIRSF001473">
    <property type="entry name" value="FK506-bp_FPR3"/>
    <property type="match status" value="1"/>
</dbReference>
<dbReference type="EMBL" id="MCGR01000013">
    <property type="protein sequence ID" value="ORY87392.1"/>
    <property type="molecule type" value="Genomic_DNA"/>
</dbReference>
<comment type="similarity">
    <text evidence="2">Belongs to the FKBP-type PPIase family. FKBP3/4 subfamily.</text>
</comment>
<reference evidence="10 11" key="1">
    <citation type="submission" date="2016-07" db="EMBL/GenBank/DDBJ databases">
        <title>Pervasive Adenine N6-methylation of Active Genes in Fungi.</title>
        <authorList>
            <consortium name="DOE Joint Genome Institute"/>
            <person name="Mondo S.J."/>
            <person name="Dannebaum R.O."/>
            <person name="Kuo R.C."/>
            <person name="Labutti K."/>
            <person name="Haridas S."/>
            <person name="Kuo A."/>
            <person name="Salamov A."/>
            <person name="Ahrendt S.R."/>
            <person name="Lipzen A."/>
            <person name="Sullivan W."/>
            <person name="Andreopoulos W.B."/>
            <person name="Clum A."/>
            <person name="Lindquist E."/>
            <person name="Daum C."/>
            <person name="Ramamoorthy G.K."/>
            <person name="Gryganskyi A."/>
            <person name="Culley D."/>
            <person name="Magnuson J.K."/>
            <person name="James T.Y."/>
            <person name="O'Malley M.A."/>
            <person name="Stajich J.E."/>
            <person name="Spatafora J.W."/>
            <person name="Visel A."/>
            <person name="Grigoriev I.V."/>
        </authorList>
    </citation>
    <scope>NUCLEOTIDE SEQUENCE [LARGE SCALE GENOMIC DNA]</scope>
    <source>
        <strain evidence="10 11">62-1032</strain>
    </source>
</reference>
<comment type="caution">
    <text evidence="10">The sequence shown here is derived from an EMBL/GenBank/DDBJ whole genome shotgun (WGS) entry which is preliminary data.</text>
</comment>
<evidence type="ECO:0000313" key="11">
    <source>
        <dbReference type="Proteomes" id="UP000193467"/>
    </source>
</evidence>
<evidence type="ECO:0000256" key="4">
    <source>
        <dbReference type="ARBA" id="ARBA00023235"/>
    </source>
</evidence>
<feature type="compositionally biased region" description="Basic and acidic residues" evidence="7">
    <location>
        <begin position="177"/>
        <end position="189"/>
    </location>
</feature>
<dbReference type="GO" id="GO:0000785">
    <property type="term" value="C:chromatin"/>
    <property type="evidence" value="ECO:0007669"/>
    <property type="project" value="TreeGrafter"/>
</dbReference>
<comment type="catalytic activity">
    <reaction evidence="1 5 6">
        <text>[protein]-peptidylproline (omega=180) = [protein]-peptidylproline (omega=0)</text>
        <dbReference type="Rhea" id="RHEA:16237"/>
        <dbReference type="Rhea" id="RHEA-COMP:10747"/>
        <dbReference type="Rhea" id="RHEA-COMP:10748"/>
        <dbReference type="ChEBI" id="CHEBI:83833"/>
        <dbReference type="ChEBI" id="CHEBI:83834"/>
        <dbReference type="EC" id="5.2.1.8"/>
    </reaction>
</comment>
<evidence type="ECO:0000256" key="7">
    <source>
        <dbReference type="SAM" id="MobiDB-lite"/>
    </source>
</evidence>
<dbReference type="InParanoid" id="A0A1Y2FTR4"/>
<feature type="compositionally biased region" description="Low complexity" evidence="7">
    <location>
        <begin position="204"/>
        <end position="219"/>
    </location>
</feature>
<proteinExistence type="inferred from homology"/>
<dbReference type="EC" id="5.2.1.8" evidence="5"/>
<dbReference type="AlphaFoldDB" id="A0A1Y2FTR4"/>
<feature type="compositionally biased region" description="Acidic residues" evidence="7">
    <location>
        <begin position="131"/>
        <end position="160"/>
    </location>
</feature>
<feature type="compositionally biased region" description="Acidic residues" evidence="7">
    <location>
        <begin position="54"/>
        <end position="71"/>
    </location>
</feature>
<accession>A0A1Y2FTR4</accession>
<dbReference type="InterPro" id="IPR041232">
    <property type="entry name" value="NPL"/>
</dbReference>
<keyword evidence="8" id="KW-0732">Signal</keyword>
<evidence type="ECO:0000256" key="6">
    <source>
        <dbReference type="PROSITE-ProRule" id="PRU00277"/>
    </source>
</evidence>
<feature type="domain" description="PPIase FKBP-type" evidence="9">
    <location>
        <begin position="288"/>
        <end position="374"/>
    </location>
</feature>
<dbReference type="SUPFAM" id="SSF54534">
    <property type="entry name" value="FKBP-like"/>
    <property type="match status" value="1"/>
</dbReference>
<dbReference type="Proteomes" id="UP000193467">
    <property type="component" value="Unassembled WGS sequence"/>
</dbReference>
<dbReference type="GO" id="GO:0003755">
    <property type="term" value="F:peptidyl-prolyl cis-trans isomerase activity"/>
    <property type="evidence" value="ECO:0007669"/>
    <property type="project" value="UniProtKB-KW"/>
</dbReference>
<feature type="compositionally biased region" description="Basic residues" evidence="7">
    <location>
        <begin position="223"/>
        <end position="232"/>
    </location>
</feature>
<dbReference type="Pfam" id="PF00254">
    <property type="entry name" value="FKBP_C"/>
    <property type="match status" value="1"/>
</dbReference>
<feature type="chain" id="PRO_5012960269" description="FK506-binding protein" evidence="8">
    <location>
        <begin position="20"/>
        <end position="374"/>
    </location>
</feature>
<organism evidence="10 11">
    <name type="scientific">Leucosporidium creatinivorum</name>
    <dbReference type="NCBI Taxonomy" id="106004"/>
    <lineage>
        <taxon>Eukaryota</taxon>
        <taxon>Fungi</taxon>
        <taxon>Dikarya</taxon>
        <taxon>Basidiomycota</taxon>
        <taxon>Pucciniomycotina</taxon>
        <taxon>Microbotryomycetes</taxon>
        <taxon>Leucosporidiales</taxon>
        <taxon>Leucosporidium</taxon>
    </lineage>
</organism>
<keyword evidence="3 5" id="KW-0697">Rotamase</keyword>
<keyword evidence="4 5" id="KW-0413">Isomerase</keyword>
<dbReference type="Pfam" id="PF17800">
    <property type="entry name" value="NPL"/>
    <property type="match status" value="1"/>
</dbReference>
<evidence type="ECO:0000256" key="2">
    <source>
        <dbReference type="ARBA" id="ARBA00007838"/>
    </source>
</evidence>
<feature type="signal peptide" evidence="8">
    <location>
        <begin position="1"/>
        <end position="19"/>
    </location>
</feature>
<dbReference type="STRING" id="106004.A0A1Y2FTR4"/>
<feature type="region of interest" description="Disordered" evidence="7">
    <location>
        <begin position="129"/>
        <end position="273"/>
    </location>
</feature>
<keyword evidence="11" id="KW-1185">Reference proteome</keyword>
<dbReference type="PANTHER" id="PTHR43811:SF19">
    <property type="entry name" value="39 KDA FK506-BINDING NUCLEAR PROTEIN"/>
    <property type="match status" value="1"/>
</dbReference>
<name>A0A1Y2FTR4_9BASI</name>
<dbReference type="Gene3D" id="2.60.120.340">
    <property type="entry name" value="Nucleoplasmin core domain"/>
    <property type="match status" value="1"/>
</dbReference>
<dbReference type="InterPro" id="IPR046357">
    <property type="entry name" value="PPIase_dom_sf"/>
</dbReference>